<dbReference type="PANTHER" id="PTHR42873:SF1">
    <property type="entry name" value="S-ADENOSYLMETHIONINE-DEPENDENT METHYLTRANSFERASE DOMAIN-CONTAINING PROTEIN"/>
    <property type="match status" value="1"/>
</dbReference>
<evidence type="ECO:0000313" key="2">
    <source>
        <dbReference type="EMBL" id="KOO27879.1"/>
    </source>
</evidence>
<dbReference type="OrthoDB" id="269872at2759"/>
<keyword evidence="3" id="KW-1185">Reference proteome</keyword>
<comment type="caution">
    <text evidence="2">The sequence shown here is derived from an EMBL/GenBank/DDBJ whole genome shotgun (WGS) entry which is preliminary data.</text>
</comment>
<dbReference type="GO" id="GO:0008168">
    <property type="term" value="F:methyltransferase activity"/>
    <property type="evidence" value="ECO:0007669"/>
    <property type="project" value="UniProtKB-KW"/>
</dbReference>
<protein>
    <submittedName>
        <fullName evidence="2">Sam-dependent methyltransferase</fullName>
    </submittedName>
</protein>
<dbReference type="SUPFAM" id="SSF53335">
    <property type="entry name" value="S-adenosyl-L-methionine-dependent methyltransferases"/>
    <property type="match status" value="1"/>
</dbReference>
<sequence length="257" mass="28192">MQGLVLFVILASPWTSKRVAVHVDSRCTSRLRRADGLSPLTVFDTDVTKASEGGCGDVAVVFGPKDKKSSKALVLGVGLFDPLSPLRVRFLVRGASTAPVDDGWVAAALNAAIAERKAIFDDDEITTGYRLCNGEHDGLHGLVIDRYGSTIVIKCYAACWLPWCQVIVKALAESPHLRACSRFMLLMSREMAVLPAAERFDLQHGQVLRGPPLDAVPGDAEGRVAVFFLENRIQYECDPVNGQKTGFFLDQRDNRYR</sequence>
<evidence type="ECO:0000256" key="1">
    <source>
        <dbReference type="SAM" id="SignalP"/>
    </source>
</evidence>
<dbReference type="EMBL" id="JWZX01002651">
    <property type="protein sequence ID" value="KOO27879.1"/>
    <property type="molecule type" value="Genomic_DNA"/>
</dbReference>
<dbReference type="Gene3D" id="3.30.750.80">
    <property type="entry name" value="RNA methyltransferase domain (HRMD) like"/>
    <property type="match status" value="1"/>
</dbReference>
<gene>
    <name evidence="2" type="ORF">Ctob_008701</name>
</gene>
<accession>A0A0M0JMQ7</accession>
<dbReference type="InterPro" id="IPR029063">
    <property type="entry name" value="SAM-dependent_MTases_sf"/>
</dbReference>
<proteinExistence type="predicted"/>
<name>A0A0M0JMQ7_9EUKA</name>
<feature type="signal peptide" evidence="1">
    <location>
        <begin position="1"/>
        <end position="16"/>
    </location>
</feature>
<reference evidence="3" key="1">
    <citation type="journal article" date="2015" name="PLoS Genet.">
        <title>Genome Sequence and Transcriptome Analyses of Chrysochromulina tobin: Metabolic Tools for Enhanced Algal Fitness in the Prominent Order Prymnesiales (Haptophyceae).</title>
        <authorList>
            <person name="Hovde B.T."/>
            <person name="Deodato C.R."/>
            <person name="Hunsperger H.M."/>
            <person name="Ryken S.A."/>
            <person name="Yost W."/>
            <person name="Jha R.K."/>
            <person name="Patterson J."/>
            <person name="Monnat R.J. Jr."/>
            <person name="Barlow S.B."/>
            <person name="Starkenburg S.R."/>
            <person name="Cattolico R.A."/>
        </authorList>
    </citation>
    <scope>NUCLEOTIDE SEQUENCE</scope>
    <source>
        <strain evidence="3">CCMP291</strain>
    </source>
</reference>
<keyword evidence="2" id="KW-0489">Methyltransferase</keyword>
<dbReference type="CDD" id="cd11572">
    <property type="entry name" value="RlmI_M_like"/>
    <property type="match status" value="1"/>
</dbReference>
<keyword evidence="2" id="KW-0808">Transferase</keyword>
<dbReference type="PANTHER" id="PTHR42873">
    <property type="entry name" value="RIBOSOMAL RNA LARGE SUBUNIT METHYLTRANSFERASE"/>
    <property type="match status" value="1"/>
</dbReference>
<dbReference type="AlphaFoldDB" id="A0A0M0JMQ7"/>
<feature type="non-terminal residue" evidence="2">
    <location>
        <position position="257"/>
    </location>
</feature>
<evidence type="ECO:0000313" key="3">
    <source>
        <dbReference type="Proteomes" id="UP000037460"/>
    </source>
</evidence>
<feature type="chain" id="PRO_5005601909" evidence="1">
    <location>
        <begin position="17"/>
        <end position="257"/>
    </location>
</feature>
<organism evidence="2 3">
    <name type="scientific">Chrysochromulina tobinii</name>
    <dbReference type="NCBI Taxonomy" id="1460289"/>
    <lineage>
        <taxon>Eukaryota</taxon>
        <taxon>Haptista</taxon>
        <taxon>Haptophyta</taxon>
        <taxon>Prymnesiophyceae</taxon>
        <taxon>Prymnesiales</taxon>
        <taxon>Chrysochromulinaceae</taxon>
        <taxon>Chrysochromulina</taxon>
    </lineage>
</organism>
<dbReference type="Proteomes" id="UP000037460">
    <property type="component" value="Unassembled WGS sequence"/>
</dbReference>
<dbReference type="GO" id="GO:0032259">
    <property type="term" value="P:methylation"/>
    <property type="evidence" value="ECO:0007669"/>
    <property type="project" value="UniProtKB-KW"/>
</dbReference>
<keyword evidence="1" id="KW-0732">Signal</keyword>